<sequence length="25" mass="3069">WTSRSRRRRPMPSTRRVARSVSERP</sequence>
<accession>A0A6J4SAM0</accession>
<feature type="non-terminal residue" evidence="2">
    <location>
        <position position="1"/>
    </location>
</feature>
<name>A0A6J4SAM0_9ACTN</name>
<dbReference type="EMBL" id="CADCVL010000373">
    <property type="protein sequence ID" value="CAA9493861.1"/>
    <property type="molecule type" value="Genomic_DNA"/>
</dbReference>
<evidence type="ECO:0000256" key="1">
    <source>
        <dbReference type="SAM" id="MobiDB-lite"/>
    </source>
</evidence>
<protein>
    <submittedName>
        <fullName evidence="2">Uncharacterized protein</fullName>
    </submittedName>
</protein>
<evidence type="ECO:0000313" key="2">
    <source>
        <dbReference type="EMBL" id="CAA9493861.1"/>
    </source>
</evidence>
<feature type="compositionally biased region" description="Basic residues" evidence="1">
    <location>
        <begin position="1"/>
        <end position="10"/>
    </location>
</feature>
<feature type="non-terminal residue" evidence="2">
    <location>
        <position position="25"/>
    </location>
</feature>
<feature type="region of interest" description="Disordered" evidence="1">
    <location>
        <begin position="1"/>
        <end position="25"/>
    </location>
</feature>
<proteinExistence type="predicted"/>
<organism evidence="2">
    <name type="scientific">uncultured Solirubrobacteraceae bacterium</name>
    <dbReference type="NCBI Taxonomy" id="1162706"/>
    <lineage>
        <taxon>Bacteria</taxon>
        <taxon>Bacillati</taxon>
        <taxon>Actinomycetota</taxon>
        <taxon>Thermoleophilia</taxon>
        <taxon>Solirubrobacterales</taxon>
        <taxon>Solirubrobacteraceae</taxon>
        <taxon>environmental samples</taxon>
    </lineage>
</organism>
<gene>
    <name evidence="2" type="ORF">AVDCRST_MAG65-2188</name>
</gene>
<reference evidence="2" key="1">
    <citation type="submission" date="2020-02" db="EMBL/GenBank/DDBJ databases">
        <authorList>
            <person name="Meier V. D."/>
        </authorList>
    </citation>
    <scope>NUCLEOTIDE SEQUENCE</scope>
    <source>
        <strain evidence="2">AVDCRST_MAG65</strain>
    </source>
</reference>
<dbReference type="AlphaFoldDB" id="A0A6J4SAM0"/>